<sequence length="280" mass="29363">MATETRAGVRESGLPPSARATHTTPAGAGYLPSPVPHDLLAGVSASHRRLLALAAALDDATVARPSLLPGWTVGHLLRHLTVGARGHTSLVQAACAGAAPIALNSSDPAADDPTAHPGTDSAERLRDDLAAAIAGLERAWDATHVEVWRTGLGMCRLEPAAGSRLDGPVTLADLVFLRWREVEIHGVDLGLADRGGPGWADLPAPYVDAEWDWTTARLPERLPPGVSVVLAPGDRSSRAFGAGPRPAVVRTSTAETLRWLLGRLPRPAAPSGWPDLCSWE</sequence>
<dbReference type="NCBIfam" id="TIGR03083">
    <property type="entry name" value="maleylpyruvate isomerase family mycothiol-dependent enzyme"/>
    <property type="match status" value="1"/>
</dbReference>
<evidence type="ECO:0000256" key="1">
    <source>
        <dbReference type="SAM" id="MobiDB-lite"/>
    </source>
</evidence>
<name>E3J281_PSEI1</name>
<evidence type="ECO:0000259" key="2">
    <source>
        <dbReference type="Pfam" id="PF11716"/>
    </source>
</evidence>
<dbReference type="GO" id="GO:0016853">
    <property type="term" value="F:isomerase activity"/>
    <property type="evidence" value="ECO:0007669"/>
    <property type="project" value="UniProtKB-KW"/>
</dbReference>
<dbReference type="OrthoDB" id="5118203at2"/>
<feature type="region of interest" description="Disordered" evidence="1">
    <location>
        <begin position="1"/>
        <end position="31"/>
    </location>
</feature>
<dbReference type="InParanoid" id="E3J281"/>
<dbReference type="InterPro" id="IPR024344">
    <property type="entry name" value="MDMPI_metal-binding"/>
</dbReference>
<dbReference type="Proteomes" id="UP000002484">
    <property type="component" value="Chromosome"/>
</dbReference>
<dbReference type="Gene3D" id="1.20.120.450">
    <property type="entry name" value="dinb family like domain"/>
    <property type="match status" value="1"/>
</dbReference>
<dbReference type="AlphaFoldDB" id="E3J281"/>
<feature type="domain" description="Mycothiol-dependent maleylpyruvate isomerase metal-binding" evidence="2">
    <location>
        <begin position="44"/>
        <end position="189"/>
    </location>
</feature>
<dbReference type="STRING" id="298654.FraEuI1c_0031"/>
<dbReference type="SUPFAM" id="SSF109854">
    <property type="entry name" value="DinB/YfiT-like putative metalloenzymes"/>
    <property type="match status" value="1"/>
</dbReference>
<proteinExistence type="predicted"/>
<keyword evidence="3" id="KW-0670">Pyruvate</keyword>
<keyword evidence="4" id="KW-1185">Reference proteome</keyword>
<reference evidence="3 4" key="1">
    <citation type="submission" date="2010-10" db="EMBL/GenBank/DDBJ databases">
        <title>Complete sequence of Frankia sp. EuI1c.</title>
        <authorList>
            <consortium name="US DOE Joint Genome Institute"/>
            <person name="Lucas S."/>
            <person name="Copeland A."/>
            <person name="Lapidus A."/>
            <person name="Cheng J.-F."/>
            <person name="Bruce D."/>
            <person name="Goodwin L."/>
            <person name="Pitluck S."/>
            <person name="Chertkov O."/>
            <person name="Detter J.C."/>
            <person name="Han C."/>
            <person name="Tapia R."/>
            <person name="Land M."/>
            <person name="Hauser L."/>
            <person name="Jeffries C."/>
            <person name="Kyrpides N."/>
            <person name="Ivanova N."/>
            <person name="Mikhailova N."/>
            <person name="Beauchemin N."/>
            <person name="Sen A."/>
            <person name="Sur S.A."/>
            <person name="Gtari M."/>
            <person name="Wall L."/>
            <person name="Tisa L."/>
            <person name="Woyke T."/>
        </authorList>
    </citation>
    <scope>NUCLEOTIDE SEQUENCE [LARGE SCALE GENOMIC DNA]</scope>
    <source>
        <strain evidence="4">DSM 45817 / CECT 9037 / EuI1c</strain>
    </source>
</reference>
<dbReference type="KEGG" id="fri:FraEuI1c_0031"/>
<dbReference type="HOGENOM" id="CLU_077935_0_0_11"/>
<dbReference type="GO" id="GO:0046872">
    <property type="term" value="F:metal ion binding"/>
    <property type="evidence" value="ECO:0007669"/>
    <property type="project" value="InterPro"/>
</dbReference>
<accession>E3J281</accession>
<keyword evidence="3" id="KW-0413">Isomerase</keyword>
<organism evidence="3 4">
    <name type="scientific">Pseudofrankia inefficax (strain DSM 45817 / CECT 9037 / DDB 130130 / EuI1c)</name>
    <name type="common">Frankia inefficax</name>
    <dbReference type="NCBI Taxonomy" id="298654"/>
    <lineage>
        <taxon>Bacteria</taxon>
        <taxon>Bacillati</taxon>
        <taxon>Actinomycetota</taxon>
        <taxon>Actinomycetes</taxon>
        <taxon>Frankiales</taxon>
        <taxon>Frankiaceae</taxon>
        <taxon>Pseudofrankia</taxon>
    </lineage>
</organism>
<dbReference type="Pfam" id="PF11716">
    <property type="entry name" value="MDMPI_N"/>
    <property type="match status" value="1"/>
</dbReference>
<dbReference type="EMBL" id="CP002299">
    <property type="protein sequence ID" value="ADP78119.1"/>
    <property type="molecule type" value="Genomic_DNA"/>
</dbReference>
<dbReference type="eggNOG" id="ENOG5034AGM">
    <property type="taxonomic scope" value="Bacteria"/>
</dbReference>
<dbReference type="RefSeq" id="WP_013421242.1">
    <property type="nucleotide sequence ID" value="NC_014666.1"/>
</dbReference>
<protein>
    <submittedName>
        <fullName evidence="3">Mycothiol-dependent maleylpyruvate isomerase</fullName>
    </submittedName>
</protein>
<evidence type="ECO:0000313" key="4">
    <source>
        <dbReference type="Proteomes" id="UP000002484"/>
    </source>
</evidence>
<evidence type="ECO:0000313" key="3">
    <source>
        <dbReference type="EMBL" id="ADP78119.1"/>
    </source>
</evidence>
<gene>
    <name evidence="3" type="ordered locus">FraEuI1c_0031</name>
</gene>
<dbReference type="InterPro" id="IPR017517">
    <property type="entry name" value="Maleyloyr_isom"/>
</dbReference>
<dbReference type="InterPro" id="IPR034660">
    <property type="entry name" value="DinB/YfiT-like"/>
</dbReference>